<dbReference type="Proteomes" id="UP000824041">
    <property type="component" value="Unassembled WGS sequence"/>
</dbReference>
<evidence type="ECO:0000256" key="3">
    <source>
        <dbReference type="ARBA" id="ARBA00010199"/>
    </source>
</evidence>
<dbReference type="PANTHER" id="PTHR43298">
    <property type="entry name" value="MULTIDRUG RESISTANCE PROTEIN NORM-RELATED"/>
    <property type="match status" value="1"/>
</dbReference>
<proteinExistence type="inferred from homology"/>
<dbReference type="Pfam" id="PF01554">
    <property type="entry name" value="MatE"/>
    <property type="match status" value="2"/>
</dbReference>
<reference evidence="14" key="1">
    <citation type="journal article" date="2021" name="PeerJ">
        <title>Extensive microbial diversity within the chicken gut microbiome revealed by metagenomics and culture.</title>
        <authorList>
            <person name="Gilroy R."/>
            <person name="Ravi A."/>
            <person name="Getino M."/>
            <person name="Pursley I."/>
            <person name="Horton D.L."/>
            <person name="Alikhan N.F."/>
            <person name="Baker D."/>
            <person name="Gharbi K."/>
            <person name="Hall N."/>
            <person name="Watson M."/>
            <person name="Adriaenssens E.M."/>
            <person name="Foster-Nyarko E."/>
            <person name="Jarju S."/>
            <person name="Secka A."/>
            <person name="Antonio M."/>
            <person name="Oren A."/>
            <person name="Chaudhuri R.R."/>
            <person name="La Ragione R."/>
            <person name="Hildebrand F."/>
            <person name="Pallen M.J."/>
        </authorList>
    </citation>
    <scope>NUCLEOTIDE SEQUENCE</scope>
    <source>
        <strain evidence="14">14324</strain>
    </source>
</reference>
<dbReference type="PANTHER" id="PTHR43298:SF2">
    <property type="entry name" value="FMN_FAD EXPORTER YEEO-RELATED"/>
    <property type="match status" value="1"/>
</dbReference>
<name>A0A9D2ISD3_9FIRM</name>
<dbReference type="GO" id="GO:0015297">
    <property type="term" value="F:antiporter activity"/>
    <property type="evidence" value="ECO:0007669"/>
    <property type="project" value="UniProtKB-KW"/>
</dbReference>
<evidence type="ECO:0000256" key="10">
    <source>
        <dbReference type="ARBA" id="ARBA00023065"/>
    </source>
</evidence>
<dbReference type="PIRSF" id="PIRSF006603">
    <property type="entry name" value="DinF"/>
    <property type="match status" value="1"/>
</dbReference>
<feature type="transmembrane region" description="Helical" evidence="13">
    <location>
        <begin position="280"/>
        <end position="299"/>
    </location>
</feature>
<keyword evidence="9 13" id="KW-1133">Transmembrane helix</keyword>
<comment type="caution">
    <text evidence="14">The sequence shown here is derived from an EMBL/GenBank/DDBJ whole genome shotgun (WGS) entry which is preliminary data.</text>
</comment>
<dbReference type="CDD" id="cd13138">
    <property type="entry name" value="MATE_yoeA_like"/>
    <property type="match status" value="1"/>
</dbReference>
<evidence type="ECO:0000256" key="7">
    <source>
        <dbReference type="ARBA" id="ARBA00022475"/>
    </source>
</evidence>
<evidence type="ECO:0000256" key="8">
    <source>
        <dbReference type="ARBA" id="ARBA00022692"/>
    </source>
</evidence>
<keyword evidence="5" id="KW-0813">Transport</keyword>
<dbReference type="NCBIfam" id="TIGR00797">
    <property type="entry name" value="matE"/>
    <property type="match status" value="1"/>
</dbReference>
<feature type="transmembrane region" description="Helical" evidence="13">
    <location>
        <begin position="359"/>
        <end position="379"/>
    </location>
</feature>
<evidence type="ECO:0000256" key="11">
    <source>
        <dbReference type="ARBA" id="ARBA00023136"/>
    </source>
</evidence>
<feature type="transmembrane region" description="Helical" evidence="13">
    <location>
        <begin position="195"/>
        <end position="215"/>
    </location>
</feature>
<feature type="transmembrane region" description="Helical" evidence="13">
    <location>
        <begin position="130"/>
        <end position="154"/>
    </location>
</feature>
<evidence type="ECO:0000256" key="13">
    <source>
        <dbReference type="SAM" id="Phobius"/>
    </source>
</evidence>
<keyword evidence="11 13" id="KW-0472">Membrane</keyword>
<feature type="transmembrane region" description="Helical" evidence="13">
    <location>
        <begin position="166"/>
        <end position="189"/>
    </location>
</feature>
<dbReference type="GO" id="GO:0006811">
    <property type="term" value="P:monoatomic ion transport"/>
    <property type="evidence" value="ECO:0007669"/>
    <property type="project" value="UniProtKB-KW"/>
</dbReference>
<gene>
    <name evidence="14" type="ORF">IAA21_01305</name>
</gene>
<comment type="function">
    <text evidence="1">Multidrug efflux pump.</text>
</comment>
<evidence type="ECO:0000256" key="4">
    <source>
        <dbReference type="ARBA" id="ARBA00020268"/>
    </source>
</evidence>
<keyword evidence="6" id="KW-0050">Antiport</keyword>
<protein>
    <recommendedName>
        <fullName evidence="4">Probable multidrug resistance protein NorM</fullName>
    </recommendedName>
    <alternativeName>
        <fullName evidence="12">Multidrug-efflux transporter</fullName>
    </alternativeName>
</protein>
<dbReference type="EMBL" id="DXBU01000017">
    <property type="protein sequence ID" value="HIZ21421.1"/>
    <property type="molecule type" value="Genomic_DNA"/>
</dbReference>
<evidence type="ECO:0000256" key="5">
    <source>
        <dbReference type="ARBA" id="ARBA00022448"/>
    </source>
</evidence>
<feature type="transmembrane region" description="Helical" evidence="13">
    <location>
        <begin position="320"/>
        <end position="347"/>
    </location>
</feature>
<evidence type="ECO:0000256" key="9">
    <source>
        <dbReference type="ARBA" id="ARBA00022989"/>
    </source>
</evidence>
<feature type="transmembrane region" description="Helical" evidence="13">
    <location>
        <begin position="99"/>
        <end position="118"/>
    </location>
</feature>
<feature type="transmembrane region" description="Helical" evidence="13">
    <location>
        <begin position="250"/>
        <end position="274"/>
    </location>
</feature>
<dbReference type="GO" id="GO:0005886">
    <property type="term" value="C:plasma membrane"/>
    <property type="evidence" value="ECO:0007669"/>
    <property type="project" value="UniProtKB-SubCell"/>
</dbReference>
<feature type="transmembrane region" description="Helical" evidence="13">
    <location>
        <begin position="391"/>
        <end position="413"/>
    </location>
</feature>
<evidence type="ECO:0000313" key="14">
    <source>
        <dbReference type="EMBL" id="HIZ21421.1"/>
    </source>
</evidence>
<keyword evidence="8 13" id="KW-0812">Transmembrane</keyword>
<feature type="transmembrane region" description="Helical" evidence="13">
    <location>
        <begin position="59"/>
        <end position="79"/>
    </location>
</feature>
<dbReference type="AlphaFoldDB" id="A0A9D2ISD3"/>
<feature type="transmembrane region" description="Helical" evidence="13">
    <location>
        <begin position="16"/>
        <end position="34"/>
    </location>
</feature>
<reference evidence="14" key="2">
    <citation type="submission" date="2021-04" db="EMBL/GenBank/DDBJ databases">
        <authorList>
            <person name="Gilroy R."/>
        </authorList>
    </citation>
    <scope>NUCLEOTIDE SEQUENCE</scope>
    <source>
        <strain evidence="14">14324</strain>
    </source>
</reference>
<feature type="transmembrane region" description="Helical" evidence="13">
    <location>
        <begin position="419"/>
        <end position="440"/>
    </location>
</feature>
<organism evidence="14 15">
    <name type="scientific">Candidatus Blautia faecigallinarum</name>
    <dbReference type="NCBI Taxonomy" id="2838488"/>
    <lineage>
        <taxon>Bacteria</taxon>
        <taxon>Bacillati</taxon>
        <taxon>Bacillota</taxon>
        <taxon>Clostridia</taxon>
        <taxon>Lachnospirales</taxon>
        <taxon>Lachnospiraceae</taxon>
        <taxon>Blautia</taxon>
    </lineage>
</organism>
<evidence type="ECO:0000256" key="12">
    <source>
        <dbReference type="ARBA" id="ARBA00031636"/>
    </source>
</evidence>
<keyword evidence="10" id="KW-0406">Ion transport</keyword>
<dbReference type="InterPro" id="IPR050222">
    <property type="entry name" value="MATE_MdtK"/>
</dbReference>
<evidence type="ECO:0000313" key="15">
    <source>
        <dbReference type="Proteomes" id="UP000824041"/>
    </source>
</evidence>
<comment type="similarity">
    <text evidence="3">Belongs to the multi antimicrobial extrusion (MATE) (TC 2.A.66.1) family.</text>
</comment>
<sequence length="446" mass="47443">MKEKVKDLTSGSPGKLILLLAVPLMLGNIFQQFYTMVDTMVVGQVVGVKALAALGAVDWIVWMILGIASGMTQGFSILVSQYYGAQKWDGLKKAVARSYILTAILSVTVLAVSQAGAAPLLRLLNTPSDIMGMALLYLRVALCGVPCIAAYNCLASMLRAMGNSKSPLVAMIIAALINIFLDLLFVAGFGWGVGGAAAATVIGQTFSAVYCYLVIKKISYLQVKKEDFQGEPGMDATLLKMGTPVSLQNIIIAIGGFALQFAVNGYGSLVVAGFTATNKMYGILELAAISYGYAITAYVGQNLGAGEIGRIKRGVKSGAVMAVATSLCMSVIMLIAGRFILSLFISGEPEQAKIALDVAFGYLVVLSVCLWILYLLYVFRSAIQGLGNTLLPMLSGVAELVVRVVVVFTLPLFMGKEGIYLAEIGAWLSAVLLLIPGYIWNIKKYK</sequence>
<dbReference type="GO" id="GO:0042910">
    <property type="term" value="F:xenobiotic transmembrane transporter activity"/>
    <property type="evidence" value="ECO:0007669"/>
    <property type="project" value="InterPro"/>
</dbReference>
<evidence type="ECO:0000256" key="1">
    <source>
        <dbReference type="ARBA" id="ARBA00003408"/>
    </source>
</evidence>
<dbReference type="InterPro" id="IPR048279">
    <property type="entry name" value="MdtK-like"/>
</dbReference>
<dbReference type="InterPro" id="IPR002528">
    <property type="entry name" value="MATE_fam"/>
</dbReference>
<comment type="subcellular location">
    <subcellularLocation>
        <location evidence="2">Cell membrane</location>
        <topology evidence="2">Multi-pass membrane protein</topology>
    </subcellularLocation>
</comment>
<keyword evidence="7" id="KW-1003">Cell membrane</keyword>
<evidence type="ECO:0000256" key="6">
    <source>
        <dbReference type="ARBA" id="ARBA00022449"/>
    </source>
</evidence>
<accession>A0A9D2ISD3</accession>
<evidence type="ECO:0000256" key="2">
    <source>
        <dbReference type="ARBA" id="ARBA00004651"/>
    </source>
</evidence>